<keyword evidence="7" id="KW-1185">Reference proteome</keyword>
<keyword evidence="4 5" id="KW-0472">Membrane</keyword>
<reference evidence="6 7" key="1">
    <citation type="journal article" date="2014" name="Genome Announc.">
        <title>Draft Genome Sequence of Paenibacillus pini JCM 16418T, Isolated from the Rhizosphere of Pine Tree.</title>
        <authorList>
            <person name="Yuki M."/>
            <person name="Oshima K."/>
            <person name="Suda W."/>
            <person name="Oshida Y."/>
            <person name="Kitamura K."/>
            <person name="Iida Y."/>
            <person name="Hattori M."/>
            <person name="Ohkuma M."/>
        </authorList>
    </citation>
    <scope>NUCLEOTIDE SEQUENCE [LARGE SCALE GENOMIC DNA]</scope>
    <source>
        <strain evidence="6 7">JCM 16418</strain>
    </source>
</reference>
<dbReference type="PANTHER" id="PTHR36460">
    <property type="entry name" value="UPF0132 DOMAIN PROTEIN (AFU_ORTHOLOGUE AFUA_3G10255)"/>
    <property type="match status" value="1"/>
</dbReference>
<feature type="transmembrane region" description="Helical" evidence="5">
    <location>
        <begin position="40"/>
        <end position="60"/>
    </location>
</feature>
<keyword evidence="2 5" id="KW-0812">Transmembrane</keyword>
<comment type="subcellular location">
    <subcellularLocation>
        <location evidence="1">Membrane</location>
        <topology evidence="1">Multi-pass membrane protein</topology>
    </subcellularLocation>
</comment>
<evidence type="ECO:0000313" key="6">
    <source>
        <dbReference type="EMBL" id="GAF09529.1"/>
    </source>
</evidence>
<dbReference type="OrthoDB" id="2657448at2"/>
<evidence type="ECO:0000256" key="5">
    <source>
        <dbReference type="SAM" id="Phobius"/>
    </source>
</evidence>
<sequence>MSPFKSSTGLPENIAATLCYLFAFIGGIVFLAVEKHSRYVLFHALQSILVFGFIMIAHVLCGYIPLIGSFIASLLSLISFVLWLYMIFTSL</sequence>
<evidence type="ECO:0000313" key="7">
    <source>
        <dbReference type="Proteomes" id="UP000019364"/>
    </source>
</evidence>
<protein>
    <submittedName>
        <fullName evidence="6">Uncharacterized protein</fullName>
    </submittedName>
</protein>
<dbReference type="eggNOG" id="COG4818">
    <property type="taxonomic scope" value="Bacteria"/>
</dbReference>
<comment type="caution">
    <text evidence="6">The sequence shown here is derived from an EMBL/GenBank/DDBJ whole genome shotgun (WGS) entry which is preliminary data.</text>
</comment>
<organism evidence="6 7">
    <name type="scientific">Paenibacillus pini JCM 16418</name>
    <dbReference type="NCBI Taxonomy" id="1236976"/>
    <lineage>
        <taxon>Bacteria</taxon>
        <taxon>Bacillati</taxon>
        <taxon>Bacillota</taxon>
        <taxon>Bacilli</taxon>
        <taxon>Bacillales</taxon>
        <taxon>Paenibacillaceae</taxon>
        <taxon>Paenibacillus</taxon>
    </lineage>
</organism>
<dbReference type="Proteomes" id="UP000019364">
    <property type="component" value="Unassembled WGS sequence"/>
</dbReference>
<dbReference type="GO" id="GO:0016020">
    <property type="term" value="C:membrane"/>
    <property type="evidence" value="ECO:0007669"/>
    <property type="project" value="UniProtKB-SubCell"/>
</dbReference>
<dbReference type="PANTHER" id="PTHR36460:SF1">
    <property type="entry name" value="UPF0132 DOMAIN PROTEIN (AFU_ORTHOLOGUE AFUA_3G10255)"/>
    <property type="match status" value="1"/>
</dbReference>
<evidence type="ECO:0000256" key="1">
    <source>
        <dbReference type="ARBA" id="ARBA00004141"/>
    </source>
</evidence>
<keyword evidence="3 5" id="KW-1133">Transmembrane helix</keyword>
<dbReference type="EMBL" id="BAVZ01000012">
    <property type="protein sequence ID" value="GAF09529.1"/>
    <property type="molecule type" value="Genomic_DNA"/>
</dbReference>
<evidence type="ECO:0000256" key="4">
    <source>
        <dbReference type="ARBA" id="ARBA00023136"/>
    </source>
</evidence>
<dbReference type="STRING" id="1236976.JCM16418_3672"/>
<proteinExistence type="predicted"/>
<feature type="transmembrane region" description="Helical" evidence="5">
    <location>
        <begin position="66"/>
        <end position="88"/>
    </location>
</feature>
<dbReference type="AlphaFoldDB" id="W7Z5C5"/>
<name>W7Z5C5_9BACL</name>
<evidence type="ECO:0000256" key="2">
    <source>
        <dbReference type="ARBA" id="ARBA00022692"/>
    </source>
</evidence>
<evidence type="ECO:0000256" key="3">
    <source>
        <dbReference type="ARBA" id="ARBA00022989"/>
    </source>
</evidence>
<accession>W7Z5C5</accession>
<feature type="transmembrane region" description="Helical" evidence="5">
    <location>
        <begin position="14"/>
        <end position="33"/>
    </location>
</feature>
<gene>
    <name evidence="6" type="ORF">JCM16418_3672</name>
</gene>